<dbReference type="EMBL" id="JAFBDR010000016">
    <property type="protein sequence ID" value="MBM7572268.1"/>
    <property type="molecule type" value="Genomic_DNA"/>
</dbReference>
<dbReference type="NCBIfam" id="NF005996">
    <property type="entry name" value="PRK08123.1"/>
    <property type="match status" value="1"/>
</dbReference>
<dbReference type="GO" id="GO:0004401">
    <property type="term" value="F:histidinol-phosphatase activity"/>
    <property type="evidence" value="ECO:0007669"/>
    <property type="project" value="UniProtKB-EC"/>
</dbReference>
<evidence type="ECO:0000256" key="1">
    <source>
        <dbReference type="ARBA" id="ARBA00004970"/>
    </source>
</evidence>
<name>A0ABS2N2D9_9BACI</name>
<evidence type="ECO:0000259" key="9">
    <source>
        <dbReference type="Pfam" id="PF02811"/>
    </source>
</evidence>
<comment type="similarity">
    <text evidence="2 8">Belongs to the PHP hydrolase family. HisK subfamily.</text>
</comment>
<dbReference type="Pfam" id="PF02811">
    <property type="entry name" value="PHP"/>
    <property type="match status" value="1"/>
</dbReference>
<dbReference type="PANTHER" id="PTHR21039">
    <property type="entry name" value="HISTIDINOL PHOSPHATASE-RELATED"/>
    <property type="match status" value="1"/>
</dbReference>
<dbReference type="CDD" id="cd12110">
    <property type="entry name" value="PHP_HisPPase_Hisj_like"/>
    <property type="match status" value="1"/>
</dbReference>
<keyword evidence="6 8" id="KW-0368">Histidine biosynthesis</keyword>
<evidence type="ECO:0000256" key="6">
    <source>
        <dbReference type="ARBA" id="ARBA00023102"/>
    </source>
</evidence>
<evidence type="ECO:0000256" key="7">
    <source>
        <dbReference type="ARBA" id="ARBA00049158"/>
    </source>
</evidence>
<evidence type="ECO:0000313" key="11">
    <source>
        <dbReference type="Proteomes" id="UP001296943"/>
    </source>
</evidence>
<dbReference type="NCBIfam" id="TIGR01856">
    <property type="entry name" value="hisJ_fam"/>
    <property type="match status" value="1"/>
</dbReference>
<dbReference type="PANTHER" id="PTHR21039:SF0">
    <property type="entry name" value="HISTIDINOL-PHOSPHATASE"/>
    <property type="match status" value="1"/>
</dbReference>
<comment type="caution">
    <text evidence="10">The sequence shown here is derived from an EMBL/GenBank/DDBJ whole genome shotgun (WGS) entry which is preliminary data.</text>
</comment>
<dbReference type="InterPro" id="IPR004013">
    <property type="entry name" value="PHP_dom"/>
</dbReference>
<reference evidence="10 11" key="1">
    <citation type="submission" date="2021-01" db="EMBL/GenBank/DDBJ databases">
        <title>Genomic Encyclopedia of Type Strains, Phase IV (KMG-IV): sequencing the most valuable type-strain genomes for metagenomic binning, comparative biology and taxonomic classification.</title>
        <authorList>
            <person name="Goeker M."/>
        </authorList>
    </citation>
    <scope>NUCLEOTIDE SEQUENCE [LARGE SCALE GENOMIC DNA]</scope>
    <source>
        <strain evidence="10 11">DSM 23711</strain>
    </source>
</reference>
<dbReference type="SUPFAM" id="SSF89550">
    <property type="entry name" value="PHP domain-like"/>
    <property type="match status" value="1"/>
</dbReference>
<evidence type="ECO:0000313" key="10">
    <source>
        <dbReference type="EMBL" id="MBM7572268.1"/>
    </source>
</evidence>
<keyword evidence="4 8" id="KW-0028">Amino-acid biosynthesis</keyword>
<dbReference type="InterPro" id="IPR010140">
    <property type="entry name" value="Histidinol_P_phosphatase_HisJ"/>
</dbReference>
<evidence type="ECO:0000256" key="8">
    <source>
        <dbReference type="RuleBase" id="RU366003"/>
    </source>
</evidence>
<keyword evidence="5 8" id="KW-0378">Hydrolase</keyword>
<evidence type="ECO:0000256" key="3">
    <source>
        <dbReference type="ARBA" id="ARBA00013085"/>
    </source>
</evidence>
<proteinExistence type="inferred from homology"/>
<gene>
    <name evidence="10" type="ORF">JOC48_002771</name>
</gene>
<evidence type="ECO:0000256" key="5">
    <source>
        <dbReference type="ARBA" id="ARBA00022801"/>
    </source>
</evidence>
<evidence type="ECO:0000256" key="2">
    <source>
        <dbReference type="ARBA" id="ARBA00009152"/>
    </source>
</evidence>
<dbReference type="RefSeq" id="WP_204500547.1">
    <property type="nucleotide sequence ID" value="NZ_JAFBDR010000016.1"/>
</dbReference>
<dbReference type="EC" id="3.1.3.15" evidence="3 8"/>
<organism evidence="10 11">
    <name type="scientific">Aquibacillus albus</name>
    <dbReference type="NCBI Taxonomy" id="1168171"/>
    <lineage>
        <taxon>Bacteria</taxon>
        <taxon>Bacillati</taxon>
        <taxon>Bacillota</taxon>
        <taxon>Bacilli</taxon>
        <taxon>Bacillales</taxon>
        <taxon>Bacillaceae</taxon>
        <taxon>Aquibacillus</taxon>
    </lineage>
</organism>
<accession>A0ABS2N2D9</accession>
<dbReference type="Proteomes" id="UP001296943">
    <property type="component" value="Unassembled WGS sequence"/>
</dbReference>
<comment type="pathway">
    <text evidence="1 8">Amino-acid biosynthesis; L-histidine biosynthesis; L-histidine from 5-phospho-alpha-D-ribose 1-diphosphate: step 8/9.</text>
</comment>
<feature type="domain" description="PHP" evidence="9">
    <location>
        <begin position="6"/>
        <end position="218"/>
    </location>
</feature>
<sequence length="277" mass="31789">MITQGDFHIHSPYCPHGSNDLMESYVLEAIEKGLQYITFTEHAPLPKNFNDPTPDQDSAMKWEDIEDYFNEANRLKNQYKEKITIYIGLEVDYIEGYEEEITSFLDQYGKFMDDSILSVHMLKAPNGEYVCLDFSETEFERIIQLFGSVDKVYAWYYRTIKKSIHAQLGSFKPIRVGHITLVEKFSKLFPASTNFKGDIEDILQLMKQNNLELDVNTSGYFKAYNGKIYPDPEIIKLASDLNIPLITGSDSHASNDIARGFDLLPDGIFFTAPAKRN</sequence>
<evidence type="ECO:0000256" key="4">
    <source>
        <dbReference type="ARBA" id="ARBA00022605"/>
    </source>
</evidence>
<keyword evidence="11" id="KW-1185">Reference proteome</keyword>
<dbReference type="Gene3D" id="3.20.20.140">
    <property type="entry name" value="Metal-dependent hydrolases"/>
    <property type="match status" value="1"/>
</dbReference>
<comment type="catalytic activity">
    <reaction evidence="7 8">
        <text>L-histidinol phosphate + H2O = L-histidinol + phosphate</text>
        <dbReference type="Rhea" id="RHEA:14465"/>
        <dbReference type="ChEBI" id="CHEBI:15377"/>
        <dbReference type="ChEBI" id="CHEBI:43474"/>
        <dbReference type="ChEBI" id="CHEBI:57699"/>
        <dbReference type="ChEBI" id="CHEBI:57980"/>
        <dbReference type="EC" id="3.1.3.15"/>
    </reaction>
</comment>
<dbReference type="InterPro" id="IPR016195">
    <property type="entry name" value="Pol/histidinol_Pase-like"/>
</dbReference>
<protein>
    <recommendedName>
        <fullName evidence="3 8">Histidinol-phosphatase</fullName>
        <shortName evidence="8">HolPase</shortName>
        <ecNumber evidence="3 8">3.1.3.15</ecNumber>
    </recommendedName>
</protein>